<feature type="transmembrane region" description="Helical" evidence="1">
    <location>
        <begin position="40"/>
        <end position="59"/>
    </location>
</feature>
<accession>A0A7L4YJ44</accession>
<evidence type="ECO:0000313" key="2">
    <source>
        <dbReference type="EMBL" id="QHB99117.1"/>
    </source>
</evidence>
<keyword evidence="1" id="KW-0812">Transmembrane</keyword>
<gene>
    <name evidence="2" type="ORF">EK0264_01635</name>
</gene>
<proteinExistence type="predicted"/>
<dbReference type="Proteomes" id="UP000463857">
    <property type="component" value="Chromosome"/>
</dbReference>
<dbReference type="RefSeq" id="WP_159542278.1">
    <property type="nucleotide sequence ID" value="NZ_CP047156.1"/>
</dbReference>
<keyword evidence="1" id="KW-1133">Transmembrane helix</keyword>
<reference evidence="2 3" key="1">
    <citation type="journal article" date="2018" name="Int. J. Syst. Evol. Microbiol.">
        <title>Epidermidibacterium keratini gen. nov., sp. nov., a member of the family Sporichthyaceae, isolated from keratin epidermis.</title>
        <authorList>
            <person name="Lee D.G."/>
            <person name="Trujillo M.E."/>
            <person name="Kang S."/>
            <person name="Nam J.J."/>
            <person name="Kim Y.J."/>
        </authorList>
    </citation>
    <scope>NUCLEOTIDE SEQUENCE [LARGE SCALE GENOMIC DNA]</scope>
    <source>
        <strain evidence="2 3">EPI-7</strain>
    </source>
</reference>
<dbReference type="KEGG" id="eke:EK0264_01635"/>
<feature type="transmembrane region" description="Helical" evidence="1">
    <location>
        <begin position="15"/>
        <end position="33"/>
    </location>
</feature>
<keyword evidence="1" id="KW-0472">Membrane</keyword>
<evidence type="ECO:0000256" key="1">
    <source>
        <dbReference type="SAM" id="Phobius"/>
    </source>
</evidence>
<evidence type="ECO:0000313" key="3">
    <source>
        <dbReference type="Proteomes" id="UP000463857"/>
    </source>
</evidence>
<dbReference type="InParanoid" id="A0A7L4YJ44"/>
<keyword evidence="3" id="KW-1185">Reference proteome</keyword>
<name>A0A7L4YJ44_9ACTN</name>
<sequence length="64" mass="6474">MQYAAVLAAGDQPNVWLVLGLMALAGALAGGAWSLRKRSIVFAVILGLAALLALAAGIMQQVPA</sequence>
<organism evidence="2 3">
    <name type="scientific">Epidermidibacterium keratini</name>
    <dbReference type="NCBI Taxonomy" id="1891644"/>
    <lineage>
        <taxon>Bacteria</taxon>
        <taxon>Bacillati</taxon>
        <taxon>Actinomycetota</taxon>
        <taxon>Actinomycetes</taxon>
        <taxon>Sporichthyales</taxon>
        <taxon>Sporichthyaceae</taxon>
        <taxon>Epidermidibacterium</taxon>
    </lineage>
</organism>
<dbReference type="EMBL" id="CP047156">
    <property type="protein sequence ID" value="QHB99117.1"/>
    <property type="molecule type" value="Genomic_DNA"/>
</dbReference>
<dbReference type="AlphaFoldDB" id="A0A7L4YJ44"/>
<protein>
    <submittedName>
        <fullName evidence="2">Uncharacterized protein</fullName>
    </submittedName>
</protein>